<dbReference type="CDD" id="cd02947">
    <property type="entry name" value="TRX_family"/>
    <property type="match status" value="1"/>
</dbReference>
<evidence type="ECO:0000313" key="11">
    <source>
        <dbReference type="EMBL" id="KKS46522.1"/>
    </source>
</evidence>
<sequence>MSEVTVTDSTFDDLVIKASSPVLVDFWAVWCGPCQIQNPILEELAREYEGKATIAKLNVDENPASAGKFSVMSIPTLILFKGGQPVKQWIGVQGKDTLAAEIKKVLH</sequence>
<dbReference type="NCBIfam" id="TIGR01068">
    <property type="entry name" value="thioredoxin"/>
    <property type="match status" value="1"/>
</dbReference>
<evidence type="ECO:0000256" key="5">
    <source>
        <dbReference type="ARBA" id="ARBA00023284"/>
    </source>
</evidence>
<feature type="domain" description="Thioredoxin" evidence="10">
    <location>
        <begin position="1"/>
        <end position="107"/>
    </location>
</feature>
<dbReference type="FunFam" id="3.40.30.10:FF:000001">
    <property type="entry name" value="Thioredoxin"/>
    <property type="match status" value="1"/>
</dbReference>
<proteinExistence type="inferred from homology"/>
<keyword evidence="5 9" id="KW-0676">Redox-active center</keyword>
<evidence type="ECO:0000256" key="3">
    <source>
        <dbReference type="ARBA" id="ARBA00022982"/>
    </source>
</evidence>
<protein>
    <recommendedName>
        <fullName evidence="6 7">Thioredoxin</fullName>
    </recommendedName>
</protein>
<evidence type="ECO:0000313" key="12">
    <source>
        <dbReference type="Proteomes" id="UP000034320"/>
    </source>
</evidence>
<dbReference type="PIRSF" id="PIRSF000077">
    <property type="entry name" value="Thioredoxin"/>
    <property type="match status" value="1"/>
</dbReference>
<evidence type="ECO:0000259" key="10">
    <source>
        <dbReference type="PROSITE" id="PS51352"/>
    </source>
</evidence>
<feature type="site" description="Contributes to redox potential value" evidence="8">
    <location>
        <position position="32"/>
    </location>
</feature>
<dbReference type="PATRIC" id="fig|1618442.3.peg.741"/>
<dbReference type="Proteomes" id="UP000034320">
    <property type="component" value="Unassembled WGS sequence"/>
</dbReference>
<dbReference type="PRINTS" id="PR00421">
    <property type="entry name" value="THIOREDOXIN"/>
</dbReference>
<dbReference type="PANTHER" id="PTHR45663">
    <property type="entry name" value="GEO12009P1"/>
    <property type="match status" value="1"/>
</dbReference>
<feature type="site" description="Deprotonates C-terminal active site Cys" evidence="8">
    <location>
        <position position="25"/>
    </location>
</feature>
<dbReference type="PROSITE" id="PS00194">
    <property type="entry name" value="THIOREDOXIN_1"/>
    <property type="match status" value="1"/>
</dbReference>
<feature type="active site" description="Nucleophile" evidence="8">
    <location>
        <position position="34"/>
    </location>
</feature>
<evidence type="ECO:0000256" key="2">
    <source>
        <dbReference type="ARBA" id="ARBA00022448"/>
    </source>
</evidence>
<evidence type="ECO:0000256" key="4">
    <source>
        <dbReference type="ARBA" id="ARBA00023157"/>
    </source>
</evidence>
<evidence type="ECO:0000256" key="8">
    <source>
        <dbReference type="PIRSR" id="PIRSR000077-1"/>
    </source>
</evidence>
<keyword evidence="4 9" id="KW-1015">Disulfide bond</keyword>
<comment type="caution">
    <text evidence="11">The sequence shown here is derived from an EMBL/GenBank/DDBJ whole genome shotgun (WGS) entry which is preliminary data.</text>
</comment>
<name>A0A0G0ZCU7_9BACT</name>
<dbReference type="GO" id="GO:0045454">
    <property type="term" value="P:cell redox homeostasis"/>
    <property type="evidence" value="ECO:0007669"/>
    <property type="project" value="TreeGrafter"/>
</dbReference>
<dbReference type="EMBL" id="LCDD01000016">
    <property type="protein sequence ID" value="KKS46522.1"/>
    <property type="molecule type" value="Genomic_DNA"/>
</dbReference>
<gene>
    <name evidence="11" type="ORF">UV09_C0016G0012</name>
</gene>
<dbReference type="InterPro" id="IPR036249">
    <property type="entry name" value="Thioredoxin-like_sf"/>
</dbReference>
<evidence type="ECO:0000256" key="1">
    <source>
        <dbReference type="ARBA" id="ARBA00008987"/>
    </source>
</evidence>
<dbReference type="SUPFAM" id="SSF52833">
    <property type="entry name" value="Thioredoxin-like"/>
    <property type="match status" value="1"/>
</dbReference>
<evidence type="ECO:0000256" key="7">
    <source>
        <dbReference type="PIRNR" id="PIRNR000077"/>
    </source>
</evidence>
<evidence type="ECO:0000256" key="9">
    <source>
        <dbReference type="PIRSR" id="PIRSR000077-4"/>
    </source>
</evidence>
<organism evidence="11 12">
    <name type="scientific">Candidatus Gottesmanbacteria bacterium GW2011_GWA2_42_18</name>
    <dbReference type="NCBI Taxonomy" id="1618442"/>
    <lineage>
        <taxon>Bacteria</taxon>
        <taxon>Candidatus Gottesmaniibacteriota</taxon>
    </lineage>
</organism>
<dbReference type="PROSITE" id="PS51352">
    <property type="entry name" value="THIOREDOXIN_2"/>
    <property type="match status" value="1"/>
</dbReference>
<dbReference type="Pfam" id="PF00085">
    <property type="entry name" value="Thioredoxin"/>
    <property type="match status" value="1"/>
</dbReference>
<dbReference type="Gene3D" id="3.40.30.10">
    <property type="entry name" value="Glutaredoxin"/>
    <property type="match status" value="1"/>
</dbReference>
<feature type="active site" description="Nucleophile" evidence="8">
    <location>
        <position position="31"/>
    </location>
</feature>
<dbReference type="GO" id="GO:0015035">
    <property type="term" value="F:protein-disulfide reductase activity"/>
    <property type="evidence" value="ECO:0007669"/>
    <property type="project" value="UniProtKB-UniRule"/>
</dbReference>
<comment type="similarity">
    <text evidence="1 7">Belongs to the thioredoxin family.</text>
</comment>
<keyword evidence="3" id="KW-0249">Electron transport</keyword>
<dbReference type="GO" id="GO:0005829">
    <property type="term" value="C:cytosol"/>
    <property type="evidence" value="ECO:0007669"/>
    <property type="project" value="TreeGrafter"/>
</dbReference>
<dbReference type="PANTHER" id="PTHR45663:SF11">
    <property type="entry name" value="GEO12009P1"/>
    <property type="match status" value="1"/>
</dbReference>
<dbReference type="AlphaFoldDB" id="A0A0G0ZCU7"/>
<dbReference type="InterPro" id="IPR013766">
    <property type="entry name" value="Thioredoxin_domain"/>
</dbReference>
<reference evidence="11 12" key="1">
    <citation type="journal article" date="2015" name="Nature">
        <title>rRNA introns, odd ribosomes, and small enigmatic genomes across a large radiation of phyla.</title>
        <authorList>
            <person name="Brown C.T."/>
            <person name="Hug L.A."/>
            <person name="Thomas B.C."/>
            <person name="Sharon I."/>
            <person name="Castelle C.J."/>
            <person name="Singh A."/>
            <person name="Wilkins M.J."/>
            <person name="Williams K.H."/>
            <person name="Banfield J.F."/>
        </authorList>
    </citation>
    <scope>NUCLEOTIDE SEQUENCE [LARGE SCALE GENOMIC DNA]</scope>
</reference>
<keyword evidence="2" id="KW-0813">Transport</keyword>
<dbReference type="InterPro" id="IPR005746">
    <property type="entry name" value="Thioredoxin"/>
</dbReference>
<evidence type="ECO:0000256" key="6">
    <source>
        <dbReference type="NCBIfam" id="TIGR01068"/>
    </source>
</evidence>
<feature type="site" description="Contributes to redox potential value" evidence="8">
    <location>
        <position position="33"/>
    </location>
</feature>
<accession>A0A0G0ZCU7</accession>
<feature type="disulfide bond" description="Redox-active" evidence="9">
    <location>
        <begin position="31"/>
        <end position="34"/>
    </location>
</feature>
<dbReference type="InterPro" id="IPR017937">
    <property type="entry name" value="Thioredoxin_CS"/>
</dbReference>